<sequence length="104" mass="11754">MLRDKWQRTGEPGGLPGGLRRIEDAWPVKRTRLWPVVPKCPQQSGEDRPSLRGEEERERVGPHAQWAHEDQISARVFFGGLVMQLWGDPADGDSKSGLIMVWAP</sequence>
<keyword evidence="3" id="KW-1185">Reference proteome</keyword>
<gene>
    <name evidence="2" type="ORF">NDU88_002272</name>
</gene>
<name>A0AAV7MAI3_PLEWA</name>
<proteinExistence type="predicted"/>
<dbReference type="Proteomes" id="UP001066276">
    <property type="component" value="Chromosome 10"/>
</dbReference>
<reference evidence="2" key="1">
    <citation type="journal article" date="2022" name="bioRxiv">
        <title>Sequencing and chromosome-scale assembly of the giantPleurodeles waltlgenome.</title>
        <authorList>
            <person name="Brown T."/>
            <person name="Elewa A."/>
            <person name="Iarovenko S."/>
            <person name="Subramanian E."/>
            <person name="Araus A.J."/>
            <person name="Petzold A."/>
            <person name="Susuki M."/>
            <person name="Suzuki K.-i.T."/>
            <person name="Hayashi T."/>
            <person name="Toyoda A."/>
            <person name="Oliveira C."/>
            <person name="Osipova E."/>
            <person name="Leigh N.D."/>
            <person name="Simon A."/>
            <person name="Yun M.H."/>
        </authorList>
    </citation>
    <scope>NUCLEOTIDE SEQUENCE</scope>
    <source>
        <strain evidence="2">20211129_DDA</strain>
        <tissue evidence="2">Liver</tissue>
    </source>
</reference>
<comment type="caution">
    <text evidence="2">The sequence shown here is derived from an EMBL/GenBank/DDBJ whole genome shotgun (WGS) entry which is preliminary data.</text>
</comment>
<feature type="region of interest" description="Disordered" evidence="1">
    <location>
        <begin position="37"/>
        <end position="64"/>
    </location>
</feature>
<evidence type="ECO:0000313" key="2">
    <source>
        <dbReference type="EMBL" id="KAJ1097145.1"/>
    </source>
</evidence>
<organism evidence="2 3">
    <name type="scientific">Pleurodeles waltl</name>
    <name type="common">Iberian ribbed newt</name>
    <dbReference type="NCBI Taxonomy" id="8319"/>
    <lineage>
        <taxon>Eukaryota</taxon>
        <taxon>Metazoa</taxon>
        <taxon>Chordata</taxon>
        <taxon>Craniata</taxon>
        <taxon>Vertebrata</taxon>
        <taxon>Euteleostomi</taxon>
        <taxon>Amphibia</taxon>
        <taxon>Batrachia</taxon>
        <taxon>Caudata</taxon>
        <taxon>Salamandroidea</taxon>
        <taxon>Salamandridae</taxon>
        <taxon>Pleurodelinae</taxon>
        <taxon>Pleurodeles</taxon>
    </lineage>
</organism>
<dbReference type="AlphaFoldDB" id="A0AAV7MAI3"/>
<evidence type="ECO:0000256" key="1">
    <source>
        <dbReference type="SAM" id="MobiDB-lite"/>
    </source>
</evidence>
<feature type="region of interest" description="Disordered" evidence="1">
    <location>
        <begin position="1"/>
        <end position="20"/>
    </location>
</feature>
<evidence type="ECO:0000313" key="3">
    <source>
        <dbReference type="Proteomes" id="UP001066276"/>
    </source>
</evidence>
<dbReference type="EMBL" id="JANPWB010000014">
    <property type="protein sequence ID" value="KAJ1097145.1"/>
    <property type="molecule type" value="Genomic_DNA"/>
</dbReference>
<protein>
    <submittedName>
        <fullName evidence="2">Uncharacterized protein</fullName>
    </submittedName>
</protein>
<feature type="compositionally biased region" description="Basic and acidic residues" evidence="1">
    <location>
        <begin position="45"/>
        <end position="64"/>
    </location>
</feature>
<accession>A0AAV7MAI3</accession>